<dbReference type="EMBL" id="FO082054">
    <property type="protein sequence ID" value="CCE88599.1"/>
    <property type="molecule type" value="Genomic_DNA"/>
</dbReference>
<dbReference type="PANTHER" id="PTHR28177:SF1">
    <property type="entry name" value="ALTERED INHERITANCE OF MITOCHONDRIA PROTEIN 19, MITOCHONDRIAL"/>
    <property type="match status" value="1"/>
</dbReference>
<dbReference type="GO" id="GO:0005739">
    <property type="term" value="C:mitochondrion"/>
    <property type="evidence" value="ECO:0007669"/>
    <property type="project" value="TreeGrafter"/>
</dbReference>
<dbReference type="Pfam" id="PF10315">
    <property type="entry name" value="Aim19"/>
    <property type="match status" value="1"/>
</dbReference>
<dbReference type="InParanoid" id="G8YKL5"/>
<proteinExistence type="predicted"/>
<evidence type="ECO:0000256" key="1">
    <source>
        <dbReference type="SAM" id="Phobius"/>
    </source>
</evidence>
<dbReference type="FunCoup" id="G8YKL5">
    <property type="interactions" value="53"/>
</dbReference>
<feature type="transmembrane region" description="Helical" evidence="1">
    <location>
        <begin position="67"/>
        <end position="84"/>
    </location>
</feature>
<name>G8YKL5_PICSO</name>
<sequence>MSGSLSKDNVSEKIEELQSTPYAAWAFSGALLLKGLSAPNASSVAQHAGGGAAIAGGKFAQFRPTKLSCFLFGGAHLLGGWIIYDGDVDSGAGFNFAWSTLYLLVNGKAGLKSVFRGRLFPLGLSLMAAGDVFLYGKQFFWSKPKSVASE</sequence>
<dbReference type="eggNOG" id="ENOG502S412">
    <property type="taxonomic scope" value="Eukaryota"/>
</dbReference>
<keyword evidence="1" id="KW-0472">Membrane</keyword>
<dbReference type="STRING" id="559304.G8YKL5"/>
<organism evidence="2 3">
    <name type="scientific">Pichia sorbitophila (strain ATCC MYA-4447 / BCRC 22081 / CBS 7064 / NBRC 10061 / NRRL Y-12695)</name>
    <name type="common">Hybrid yeast</name>
    <dbReference type="NCBI Taxonomy" id="559304"/>
    <lineage>
        <taxon>Eukaryota</taxon>
        <taxon>Fungi</taxon>
        <taxon>Dikarya</taxon>
        <taxon>Ascomycota</taxon>
        <taxon>Saccharomycotina</taxon>
        <taxon>Pichiomycetes</taxon>
        <taxon>Debaryomycetaceae</taxon>
        <taxon>Millerozyma</taxon>
    </lineage>
</organism>
<dbReference type="InterPro" id="IPR019419">
    <property type="entry name" value="AIM19"/>
</dbReference>
<evidence type="ECO:0000313" key="2">
    <source>
        <dbReference type="EMBL" id="CCE88599.1"/>
    </source>
</evidence>
<keyword evidence="1" id="KW-1133">Transmembrane helix</keyword>
<keyword evidence="1" id="KW-0812">Transmembrane</keyword>
<keyword evidence="3" id="KW-1185">Reference proteome</keyword>
<reference evidence="2 3" key="1">
    <citation type="journal article" date="2012" name="G3 (Bethesda)">
        <title>Pichia sorbitophila, an interspecies yeast hybrid reveals early steps of genome resolution following polyploidization.</title>
        <authorList>
            <person name="Leh Louis V."/>
            <person name="Despons L."/>
            <person name="Friedrich A."/>
            <person name="Martin T."/>
            <person name="Durrens P."/>
            <person name="Casaregola S."/>
            <person name="Neuveglise C."/>
            <person name="Fairhead C."/>
            <person name="Marck C."/>
            <person name="Cruz J.A."/>
            <person name="Straub M.L."/>
            <person name="Kugler V."/>
            <person name="Sacerdot C."/>
            <person name="Uzunov Z."/>
            <person name="Thierry A."/>
            <person name="Weiss S."/>
            <person name="Bleykasten C."/>
            <person name="De Montigny J."/>
            <person name="Jacques N."/>
            <person name="Jung P."/>
            <person name="Lemaire M."/>
            <person name="Mallet S."/>
            <person name="Morel G."/>
            <person name="Richard G.F."/>
            <person name="Sarkar A."/>
            <person name="Savel G."/>
            <person name="Schacherer J."/>
            <person name="Seret M.L."/>
            <person name="Talla E."/>
            <person name="Samson G."/>
            <person name="Jubin C."/>
            <person name="Poulain J."/>
            <person name="Vacherie B."/>
            <person name="Barbe V."/>
            <person name="Pelletier E."/>
            <person name="Sherman D.J."/>
            <person name="Westhof E."/>
            <person name="Weissenbach J."/>
            <person name="Baret P.V."/>
            <person name="Wincker P."/>
            <person name="Gaillardin C."/>
            <person name="Dujon B."/>
            <person name="Souciet J.L."/>
        </authorList>
    </citation>
    <scope>NUCLEOTIDE SEQUENCE [LARGE SCALE GENOMIC DNA]</scope>
    <source>
        <strain evidence="3">ATCC MYA-4447 / BCRC 22081 / CBS 7064 / NBRC 10061 / NRRL Y-12695</strain>
    </source>
</reference>
<feature type="transmembrane region" description="Helical" evidence="1">
    <location>
        <begin position="119"/>
        <end position="136"/>
    </location>
</feature>
<dbReference type="HOGENOM" id="CLU_130042_1_0_1"/>
<dbReference type="Proteomes" id="UP000005222">
    <property type="component" value="Chromosome F"/>
</dbReference>
<dbReference type="PANTHER" id="PTHR28177">
    <property type="entry name" value="ALTERED INHERITANCE OF MITOCHONDRIA PROTEIN 19, MITOCHONDRIAL"/>
    <property type="match status" value="1"/>
</dbReference>
<evidence type="ECO:0000313" key="3">
    <source>
        <dbReference type="Proteomes" id="UP000005222"/>
    </source>
</evidence>
<dbReference type="OrthoDB" id="5554402at2759"/>
<accession>G8YKL5</accession>
<gene>
    <name evidence="2" type="primary">Piso0_001371</name>
    <name evidence="2" type="ORF">GNLVRS01_PISO0F05021g</name>
</gene>
<protein>
    <submittedName>
        <fullName evidence="2">Piso0_001371 protein</fullName>
    </submittedName>
</protein>
<dbReference type="OMA" id="RYGRVWP"/>
<dbReference type="AlphaFoldDB" id="G8YKL5"/>